<evidence type="ECO:0000313" key="9">
    <source>
        <dbReference type="Proteomes" id="UP001176468"/>
    </source>
</evidence>
<evidence type="ECO:0000256" key="4">
    <source>
        <dbReference type="ARBA" id="ARBA00022989"/>
    </source>
</evidence>
<dbReference type="SUPFAM" id="SSF103473">
    <property type="entry name" value="MFS general substrate transporter"/>
    <property type="match status" value="1"/>
</dbReference>
<feature type="transmembrane region" description="Helical" evidence="6">
    <location>
        <begin position="132"/>
        <end position="154"/>
    </location>
</feature>
<dbReference type="RefSeq" id="WP_304561631.1">
    <property type="nucleotide sequence ID" value="NZ_JAUQSZ010000008.1"/>
</dbReference>
<feature type="transmembrane region" description="Helical" evidence="6">
    <location>
        <begin position="38"/>
        <end position="58"/>
    </location>
</feature>
<keyword evidence="3 6" id="KW-0812">Transmembrane</keyword>
<feature type="transmembrane region" description="Helical" evidence="6">
    <location>
        <begin position="166"/>
        <end position="193"/>
    </location>
</feature>
<evidence type="ECO:0000256" key="1">
    <source>
        <dbReference type="ARBA" id="ARBA00004141"/>
    </source>
</evidence>
<evidence type="ECO:0000256" key="3">
    <source>
        <dbReference type="ARBA" id="ARBA00022692"/>
    </source>
</evidence>
<feature type="transmembrane region" description="Helical" evidence="6">
    <location>
        <begin position="332"/>
        <end position="352"/>
    </location>
</feature>
<feature type="domain" description="Major facilitator superfamily (MFS) profile" evidence="7">
    <location>
        <begin position="39"/>
        <end position="456"/>
    </location>
</feature>
<keyword evidence="5 6" id="KW-0472">Membrane</keyword>
<dbReference type="Pfam" id="PF07690">
    <property type="entry name" value="MFS_1"/>
    <property type="match status" value="1"/>
</dbReference>
<feature type="transmembrane region" description="Helical" evidence="6">
    <location>
        <begin position="299"/>
        <end position="320"/>
    </location>
</feature>
<feature type="transmembrane region" description="Helical" evidence="6">
    <location>
        <begin position="429"/>
        <end position="450"/>
    </location>
</feature>
<keyword evidence="2" id="KW-0813">Transport</keyword>
<gene>
    <name evidence="8" type="ORF">Q5H94_12645</name>
</gene>
<dbReference type="InterPro" id="IPR011701">
    <property type="entry name" value="MFS"/>
</dbReference>
<evidence type="ECO:0000256" key="2">
    <source>
        <dbReference type="ARBA" id="ARBA00022448"/>
    </source>
</evidence>
<accession>A0ABT9A019</accession>
<dbReference type="InterPro" id="IPR036259">
    <property type="entry name" value="MFS_trans_sf"/>
</dbReference>
<keyword evidence="4 6" id="KW-1133">Transmembrane helix</keyword>
<dbReference type="Proteomes" id="UP001176468">
    <property type="component" value="Unassembled WGS sequence"/>
</dbReference>
<dbReference type="Gene3D" id="1.20.1250.20">
    <property type="entry name" value="MFS general substrate transporter like domains"/>
    <property type="match status" value="1"/>
</dbReference>
<comment type="caution">
    <text evidence="8">The sequence shown here is derived from an EMBL/GenBank/DDBJ whole genome shotgun (WGS) entry which is preliminary data.</text>
</comment>
<evidence type="ECO:0000256" key="6">
    <source>
        <dbReference type="SAM" id="Phobius"/>
    </source>
</evidence>
<keyword evidence="9" id="KW-1185">Reference proteome</keyword>
<dbReference type="EMBL" id="JAUQSZ010000008">
    <property type="protein sequence ID" value="MDO7843175.1"/>
    <property type="molecule type" value="Genomic_DNA"/>
</dbReference>
<dbReference type="PROSITE" id="PS50850">
    <property type="entry name" value="MFS"/>
    <property type="match status" value="1"/>
</dbReference>
<dbReference type="InterPro" id="IPR020846">
    <property type="entry name" value="MFS_dom"/>
</dbReference>
<organism evidence="8 9">
    <name type="scientific">Sphingomonas immobilis</name>
    <dbReference type="NCBI Taxonomy" id="3063997"/>
    <lineage>
        <taxon>Bacteria</taxon>
        <taxon>Pseudomonadati</taxon>
        <taxon>Pseudomonadota</taxon>
        <taxon>Alphaproteobacteria</taxon>
        <taxon>Sphingomonadales</taxon>
        <taxon>Sphingomonadaceae</taxon>
        <taxon>Sphingomonas</taxon>
    </lineage>
</organism>
<feature type="transmembrane region" description="Helical" evidence="6">
    <location>
        <begin position="78"/>
        <end position="99"/>
    </location>
</feature>
<evidence type="ECO:0000256" key="5">
    <source>
        <dbReference type="ARBA" id="ARBA00023136"/>
    </source>
</evidence>
<comment type="subcellular location">
    <subcellularLocation>
        <location evidence="1">Membrane</location>
        <topology evidence="1">Multi-pass membrane protein</topology>
    </subcellularLocation>
</comment>
<dbReference type="PANTHER" id="PTHR23505:SF79">
    <property type="entry name" value="PROTEIN SPINSTER"/>
    <property type="match status" value="1"/>
</dbReference>
<dbReference type="PANTHER" id="PTHR23505">
    <property type="entry name" value="SPINSTER"/>
    <property type="match status" value="1"/>
</dbReference>
<sequence>MDQRASYPHPASASFPVPEDVPPAAPVAPAQDLAPKAWLALAILTACFAFAFTDRQILNLMVDPMKRDFAVTDKQIGFLMGPAFTITYVLVGLFAGYCADRYNRRNLLLFAGTLWSLATVATAIASNYETMVVTRLIVGASEAFLFPSGMSLVAEMFDRRRLPIATTIYLTAPYIGGGLALIVGGTVIGYTGAMKPILLPIGMMHGWQVAIAIVGVLGAVPILALLAIPEPVRGALAQADDDMRSFGFLEGTGYMLKRWRFFVMFFLGISFVSILLNTVPAWAPTMFTRQYGMSATHVGLIYGILILVIGILAGLCSPAINRLIAKRHFDAPMRTVLIGPMLLIVFGALLLLAPGAGVAMACIALITFGYVVPLPMAGVSLQLATPPRLRGLSAAYYFVIVSVIGVGIGPMLVPFVTDNLLHDEHRLNTAIGMVTIACEIVALALLWCAFRGFSAERRAQGAAV</sequence>
<evidence type="ECO:0000259" key="7">
    <source>
        <dbReference type="PROSITE" id="PS50850"/>
    </source>
</evidence>
<reference evidence="8" key="1">
    <citation type="submission" date="2023-07" db="EMBL/GenBank/DDBJ databases">
        <authorList>
            <person name="Kim M.K."/>
        </authorList>
    </citation>
    <scope>NUCLEOTIDE SEQUENCE</scope>
    <source>
        <strain evidence="8">CA1-15</strain>
    </source>
</reference>
<feature type="transmembrane region" description="Helical" evidence="6">
    <location>
        <begin position="261"/>
        <end position="279"/>
    </location>
</feature>
<feature type="transmembrane region" description="Helical" evidence="6">
    <location>
        <begin position="358"/>
        <end position="383"/>
    </location>
</feature>
<feature type="transmembrane region" description="Helical" evidence="6">
    <location>
        <begin position="106"/>
        <end position="126"/>
    </location>
</feature>
<proteinExistence type="predicted"/>
<protein>
    <submittedName>
        <fullName evidence="8">MFS transporter</fullName>
    </submittedName>
</protein>
<name>A0ABT9A019_9SPHN</name>
<feature type="transmembrane region" description="Helical" evidence="6">
    <location>
        <begin position="395"/>
        <end position="417"/>
    </location>
</feature>
<evidence type="ECO:0000313" key="8">
    <source>
        <dbReference type="EMBL" id="MDO7843175.1"/>
    </source>
</evidence>
<feature type="transmembrane region" description="Helical" evidence="6">
    <location>
        <begin position="205"/>
        <end position="228"/>
    </location>
</feature>
<dbReference type="InterPro" id="IPR044770">
    <property type="entry name" value="MFS_spinster-like"/>
</dbReference>